<dbReference type="InterPro" id="IPR042197">
    <property type="entry name" value="Apaf_helical"/>
</dbReference>
<evidence type="ECO:0000256" key="6">
    <source>
        <dbReference type="ARBA" id="ARBA00023054"/>
    </source>
</evidence>
<keyword evidence="5" id="KW-0611">Plant defense</keyword>
<gene>
    <name evidence="11" type="ORF">HU200_013140</name>
</gene>
<proteinExistence type="inferred from homology"/>
<dbReference type="InterPro" id="IPR036388">
    <property type="entry name" value="WH-like_DNA-bd_sf"/>
</dbReference>
<dbReference type="SUPFAM" id="SSF52540">
    <property type="entry name" value="P-loop containing nucleoside triphosphate hydrolases"/>
    <property type="match status" value="1"/>
</dbReference>
<dbReference type="Gene3D" id="1.10.10.10">
    <property type="entry name" value="Winged helix-like DNA-binding domain superfamily/Winged helix DNA-binding domain"/>
    <property type="match status" value="1"/>
</dbReference>
<dbReference type="Gene3D" id="3.80.10.10">
    <property type="entry name" value="Ribonuclease Inhibitor"/>
    <property type="match status" value="1"/>
</dbReference>
<dbReference type="Pfam" id="PF18052">
    <property type="entry name" value="Rx_N"/>
    <property type="match status" value="1"/>
</dbReference>
<dbReference type="SUPFAM" id="SSF52047">
    <property type="entry name" value="RNI-like"/>
    <property type="match status" value="1"/>
</dbReference>
<sequence>MEFATGALGTLLPKLGQLLLGEYNLHRGAKKNIKFLREELQSIQAALHVIREVPLDQLSEPVKIWANQARELSYDMEDIVDTFLVRIQGPDPLRKKGYKKFFKKMSDMVTKAKTQHEIGKDINDIKERVKEVAARRQRYKLEDITPAKTTGLDPRIASLYTKVADLVGIDEAREELISRLTKGDDDDLAVAEQGIVSVVGFGGLGKTTLAKAVYDKLKGQFDCNAFVPVGRNPDLKKVFKDILIDLHMHFNLDILDERQLIDKLREFLENKRYFIVIDDIWDTKSWETIKLALDDNNSGSRVLITTRTHEVAVKAGGLYKLQQLSYDNSRKLFFARICGGNYRSYHQPAYEPDGITDKILKKCEGVPLAIITMASLLEGKPREEWSEVHRSIGFGNKENQQVENTMKILSLSYYDLPPRLRTCLLHLSVFPEDYFIEKNPLVWMWIAEDFVQKEQGRSSFEIGEEYFNQLVNRNLIQLGCHIHDMVLDLIRSISSELNFVTILDKNEGLVPSQQDISVRRWVALSSFQLIRVLSIDANTRKIDRRCHLMHLRNLLHLRYLWLSNYGLYGINSNTIAEEIGTLKFLQTLDVQGEDNCNQIVRSLGLLTKLLCLRLRGPVTESITIIPDGIRKLTSLEELEIILGHHGWDEEALRRFIKALGSLRELRVLRLVSYPPFSTEVQIDLVESLRNLEKMEHLSVKIEWGTLKENCWDTSAWEAAGFSLSRRLRLLFTTWITFTRFPSSCINPRRLAYLSHLSLKLDAINEQELTILGMLPELRFLDLTLKSTAEMKCNTAAAPTDAAKRGEVLLFQKLRRFNLNYSEKVWLLLGKDNESSGASFPIGCVHAVVLLGSEWEGVCSGGGLVPTLMPCVQKLSFTVDAQGFKKNNENPYGGCSSLCLEDLASLQNIEADIDCMGANDAEVEEAEAVLRGAANVHPNHPKLGMIKFW</sequence>
<dbReference type="Gene3D" id="3.40.50.300">
    <property type="entry name" value="P-loop containing nucleotide triphosphate hydrolases"/>
    <property type="match status" value="1"/>
</dbReference>
<dbReference type="GO" id="GO:0009626">
    <property type="term" value="P:plant-type hypersensitive response"/>
    <property type="evidence" value="ECO:0007669"/>
    <property type="project" value="UniProtKB-ARBA"/>
</dbReference>
<dbReference type="PANTHER" id="PTHR23155">
    <property type="entry name" value="DISEASE RESISTANCE PROTEIN RP"/>
    <property type="match status" value="1"/>
</dbReference>
<evidence type="ECO:0000256" key="5">
    <source>
        <dbReference type="ARBA" id="ARBA00022821"/>
    </source>
</evidence>
<dbReference type="GO" id="GO:0042742">
    <property type="term" value="P:defense response to bacterium"/>
    <property type="evidence" value="ECO:0007669"/>
    <property type="project" value="UniProtKB-ARBA"/>
</dbReference>
<dbReference type="CDD" id="cd14798">
    <property type="entry name" value="RX-CC_like"/>
    <property type="match status" value="1"/>
</dbReference>
<evidence type="ECO:0000256" key="4">
    <source>
        <dbReference type="ARBA" id="ARBA00022741"/>
    </source>
</evidence>
<dbReference type="PANTHER" id="PTHR23155:SF1116">
    <property type="entry name" value="OS12G0273300 PROTEIN"/>
    <property type="match status" value="1"/>
</dbReference>
<evidence type="ECO:0000259" key="9">
    <source>
        <dbReference type="Pfam" id="PF23559"/>
    </source>
</evidence>
<dbReference type="InterPro" id="IPR044974">
    <property type="entry name" value="Disease_R_plants"/>
</dbReference>
<dbReference type="Proteomes" id="UP000636709">
    <property type="component" value="Unassembled WGS sequence"/>
</dbReference>
<evidence type="ECO:0000256" key="2">
    <source>
        <dbReference type="ARBA" id="ARBA00022614"/>
    </source>
</evidence>
<keyword evidence="2" id="KW-0433">Leucine-rich repeat</keyword>
<dbReference type="Pfam" id="PF23598">
    <property type="entry name" value="LRR_14"/>
    <property type="match status" value="1"/>
</dbReference>
<dbReference type="InterPro" id="IPR058922">
    <property type="entry name" value="WHD_DRP"/>
</dbReference>
<evidence type="ECO:0000313" key="11">
    <source>
        <dbReference type="EMBL" id="KAF8747831.1"/>
    </source>
</evidence>
<feature type="domain" description="Disease resistance R13L4/SHOC-2-like LRR" evidence="10">
    <location>
        <begin position="519"/>
        <end position="942"/>
    </location>
</feature>
<dbReference type="InterPro" id="IPR002182">
    <property type="entry name" value="NB-ARC"/>
</dbReference>
<organism evidence="11 12">
    <name type="scientific">Digitaria exilis</name>
    <dbReference type="NCBI Taxonomy" id="1010633"/>
    <lineage>
        <taxon>Eukaryota</taxon>
        <taxon>Viridiplantae</taxon>
        <taxon>Streptophyta</taxon>
        <taxon>Embryophyta</taxon>
        <taxon>Tracheophyta</taxon>
        <taxon>Spermatophyta</taxon>
        <taxon>Magnoliopsida</taxon>
        <taxon>Liliopsida</taxon>
        <taxon>Poales</taxon>
        <taxon>Poaceae</taxon>
        <taxon>PACMAD clade</taxon>
        <taxon>Panicoideae</taxon>
        <taxon>Panicodae</taxon>
        <taxon>Paniceae</taxon>
        <taxon>Anthephorinae</taxon>
        <taxon>Digitaria</taxon>
    </lineage>
</organism>
<dbReference type="InterPro" id="IPR027417">
    <property type="entry name" value="P-loop_NTPase"/>
</dbReference>
<comment type="similarity">
    <text evidence="1">Belongs to the disease resistance NB-LRR family.</text>
</comment>
<dbReference type="GO" id="GO:0002758">
    <property type="term" value="P:innate immune response-activating signaling pathway"/>
    <property type="evidence" value="ECO:0007669"/>
    <property type="project" value="UniProtKB-ARBA"/>
</dbReference>
<dbReference type="Pfam" id="PF00931">
    <property type="entry name" value="NB-ARC"/>
    <property type="match status" value="1"/>
</dbReference>
<dbReference type="FunFam" id="3.40.50.300:FF:001091">
    <property type="entry name" value="Probable disease resistance protein At1g61300"/>
    <property type="match status" value="1"/>
</dbReference>
<evidence type="ECO:0000313" key="12">
    <source>
        <dbReference type="Proteomes" id="UP000636709"/>
    </source>
</evidence>
<dbReference type="OrthoDB" id="621413at2759"/>
<dbReference type="Gene3D" id="1.20.5.4130">
    <property type="match status" value="1"/>
</dbReference>
<accession>A0A835FDI8</accession>
<keyword evidence="4" id="KW-0547">Nucleotide-binding</keyword>
<dbReference type="GO" id="GO:0043531">
    <property type="term" value="F:ADP binding"/>
    <property type="evidence" value="ECO:0007669"/>
    <property type="project" value="InterPro"/>
</dbReference>
<reference evidence="11" key="1">
    <citation type="submission" date="2020-07" db="EMBL/GenBank/DDBJ databases">
        <title>Genome sequence and genetic diversity analysis of an under-domesticated orphan crop, white fonio (Digitaria exilis).</title>
        <authorList>
            <person name="Bennetzen J.L."/>
            <person name="Chen S."/>
            <person name="Ma X."/>
            <person name="Wang X."/>
            <person name="Yssel A.E.J."/>
            <person name="Chaluvadi S.R."/>
            <person name="Johnson M."/>
            <person name="Gangashetty P."/>
            <person name="Hamidou F."/>
            <person name="Sanogo M.D."/>
            <person name="Zwaenepoel A."/>
            <person name="Wallace J."/>
            <person name="Van De Peer Y."/>
            <person name="Van Deynze A."/>
        </authorList>
    </citation>
    <scope>NUCLEOTIDE SEQUENCE</scope>
    <source>
        <tissue evidence="11">Leaves</tissue>
    </source>
</reference>
<comment type="caution">
    <text evidence="11">The sequence shown here is derived from an EMBL/GenBank/DDBJ whole genome shotgun (WGS) entry which is preliminary data.</text>
</comment>
<dbReference type="InterPro" id="IPR041118">
    <property type="entry name" value="Rx_N"/>
</dbReference>
<keyword evidence="6" id="KW-0175">Coiled coil</keyword>
<keyword evidence="12" id="KW-1185">Reference proteome</keyword>
<dbReference type="InterPro" id="IPR038005">
    <property type="entry name" value="RX-like_CC"/>
</dbReference>
<dbReference type="PRINTS" id="PR00364">
    <property type="entry name" value="DISEASERSIST"/>
</dbReference>
<dbReference type="EMBL" id="JACEFO010001133">
    <property type="protein sequence ID" value="KAF8747831.1"/>
    <property type="molecule type" value="Genomic_DNA"/>
</dbReference>
<feature type="domain" description="Disease resistance N-terminal" evidence="8">
    <location>
        <begin position="7"/>
        <end position="94"/>
    </location>
</feature>
<dbReference type="Gene3D" id="1.10.8.430">
    <property type="entry name" value="Helical domain of apoptotic protease-activating factors"/>
    <property type="match status" value="1"/>
</dbReference>
<evidence type="ECO:0000256" key="3">
    <source>
        <dbReference type="ARBA" id="ARBA00022737"/>
    </source>
</evidence>
<dbReference type="InterPro" id="IPR032675">
    <property type="entry name" value="LRR_dom_sf"/>
</dbReference>
<feature type="domain" description="Disease resistance protein winged helix" evidence="9">
    <location>
        <begin position="429"/>
        <end position="490"/>
    </location>
</feature>
<dbReference type="Pfam" id="PF23559">
    <property type="entry name" value="WHD_DRP"/>
    <property type="match status" value="1"/>
</dbReference>
<dbReference type="FunFam" id="1.10.10.10:FF:000322">
    <property type="entry name" value="Probable disease resistance protein At1g63360"/>
    <property type="match status" value="1"/>
</dbReference>
<evidence type="ECO:0000256" key="1">
    <source>
        <dbReference type="ARBA" id="ARBA00008894"/>
    </source>
</evidence>
<evidence type="ECO:0000259" key="7">
    <source>
        <dbReference type="Pfam" id="PF00931"/>
    </source>
</evidence>
<name>A0A835FDI8_9POAL</name>
<dbReference type="AlphaFoldDB" id="A0A835FDI8"/>
<protein>
    <submittedName>
        <fullName evidence="11">Uncharacterized protein</fullName>
    </submittedName>
</protein>
<evidence type="ECO:0000259" key="8">
    <source>
        <dbReference type="Pfam" id="PF18052"/>
    </source>
</evidence>
<keyword evidence="3" id="KW-0677">Repeat</keyword>
<dbReference type="InterPro" id="IPR055414">
    <property type="entry name" value="LRR_R13L4/SHOC2-like"/>
</dbReference>
<feature type="domain" description="NB-ARC" evidence="7">
    <location>
        <begin position="174"/>
        <end position="333"/>
    </location>
</feature>
<evidence type="ECO:0000259" key="10">
    <source>
        <dbReference type="Pfam" id="PF23598"/>
    </source>
</evidence>